<feature type="transmembrane region" description="Helical" evidence="1">
    <location>
        <begin position="134"/>
        <end position="159"/>
    </location>
</feature>
<dbReference type="Proteomes" id="UP000317043">
    <property type="component" value="Unassembled WGS sequence"/>
</dbReference>
<evidence type="ECO:0000313" key="2">
    <source>
        <dbReference type="EMBL" id="TQL76766.1"/>
    </source>
</evidence>
<feature type="transmembrane region" description="Helical" evidence="1">
    <location>
        <begin position="21"/>
        <end position="42"/>
    </location>
</feature>
<gene>
    <name evidence="2" type="ORF">FB566_2303</name>
</gene>
<keyword evidence="1" id="KW-0812">Transmembrane</keyword>
<dbReference type="AlphaFoldDB" id="A0A543AW14"/>
<name>A0A543AW14_9ACTN</name>
<accession>A0A543AW14</accession>
<comment type="caution">
    <text evidence="2">The sequence shown here is derived from an EMBL/GenBank/DDBJ whole genome shotgun (WGS) entry which is preliminary data.</text>
</comment>
<keyword evidence="1" id="KW-0472">Membrane</keyword>
<evidence type="ECO:0008006" key="4">
    <source>
        <dbReference type="Google" id="ProtNLM"/>
    </source>
</evidence>
<dbReference type="EMBL" id="VFOW01000001">
    <property type="protein sequence ID" value="TQL76766.1"/>
    <property type="molecule type" value="Genomic_DNA"/>
</dbReference>
<evidence type="ECO:0000313" key="3">
    <source>
        <dbReference type="Proteomes" id="UP000317043"/>
    </source>
</evidence>
<keyword evidence="1" id="KW-1133">Transmembrane helix</keyword>
<keyword evidence="3" id="KW-1185">Reference proteome</keyword>
<feature type="transmembrane region" description="Helical" evidence="1">
    <location>
        <begin position="101"/>
        <end position="128"/>
    </location>
</feature>
<dbReference type="OrthoDB" id="4570818at2"/>
<proteinExistence type="predicted"/>
<protein>
    <recommendedName>
        <fullName evidence="4">Small multi-drug export protein</fullName>
    </recommendedName>
</protein>
<dbReference type="RefSeq" id="WP_142038663.1">
    <property type="nucleotide sequence ID" value="NZ_JBHTGS010000001.1"/>
</dbReference>
<reference evidence="2 3" key="1">
    <citation type="submission" date="2019-06" db="EMBL/GenBank/DDBJ databases">
        <title>Sequencing the genomes of 1000 actinobacteria strains.</title>
        <authorList>
            <person name="Klenk H.-P."/>
        </authorList>
    </citation>
    <scope>NUCLEOTIDE SEQUENCE [LARGE SCALE GENOMIC DNA]</scope>
    <source>
        <strain evidence="2 3">DSM 45928</strain>
    </source>
</reference>
<evidence type="ECO:0000256" key="1">
    <source>
        <dbReference type="SAM" id="Phobius"/>
    </source>
</evidence>
<sequence length="160" mass="17040">MYEGLVTFTQSLPEWLQWCGVMLAAAIPFIESYFGTLIGVVAGIPAPIAVLAAVIGNIASMLAFVLTADATRRKILARKGADAEAPTSARRARVRRMFDRFGVPGVSLLGQAVLPSQITSAMMVSFGASRNAVIVWQIISIILWGVLFALLGQAGLAYLT</sequence>
<dbReference type="InParanoid" id="A0A543AW14"/>
<organism evidence="2 3">
    <name type="scientific">Stackebrandtia endophytica</name>
    <dbReference type="NCBI Taxonomy" id="1496996"/>
    <lineage>
        <taxon>Bacteria</taxon>
        <taxon>Bacillati</taxon>
        <taxon>Actinomycetota</taxon>
        <taxon>Actinomycetes</taxon>
        <taxon>Glycomycetales</taxon>
        <taxon>Glycomycetaceae</taxon>
        <taxon>Stackebrandtia</taxon>
    </lineage>
</organism>
<feature type="transmembrane region" description="Helical" evidence="1">
    <location>
        <begin position="48"/>
        <end position="68"/>
    </location>
</feature>